<feature type="domain" description="Telomere length regulation protein conserved" evidence="1">
    <location>
        <begin position="402"/>
        <end position="479"/>
    </location>
</feature>
<dbReference type="EMBL" id="BDEQ01000001">
    <property type="protein sequence ID" value="GAT91649.1"/>
    <property type="molecule type" value="Genomic_DNA"/>
</dbReference>
<dbReference type="InterPro" id="IPR019337">
    <property type="entry name" value="Telomere_length_regulation_dom"/>
</dbReference>
<dbReference type="Pfam" id="PF10193">
    <property type="entry name" value="Telomere_reg-2"/>
    <property type="match status" value="1"/>
</dbReference>
<dbReference type="InterPro" id="IPR038528">
    <property type="entry name" value="TEL2_C_sf"/>
</dbReference>
<name>A0A5K1UF48_ENTHI</name>
<sequence>MALLWEENTSLSSQSLNQSLEEMITVEETSIEEIVLFLSSHSVYQHFMMLVSSLDKSQNWSEEQIYKIQEISVRFFKERQNWCSELLKSCQPKVINKILSIAMKINNRLNGYCDEFFDINTFYSYVYYQIFFSKGISLEKQVDALKQFKTISHIEKGIKTVLQHNEIINKYQILLHYLDKCSLQMRIDYLSFIYQKIQFTEQQFELMLRELSFKNYQIDISLYYDIFNQDHLTINQCYLMHLALQLCHSPKAIHLISLIFSLYSNKTYATTISPSSQWTLTQYIIYIIRCLPYSTKTSLLSNGVNLRISSPVKRIQKLALILINEMEISNKEKRTDYQWNINLSIEADGIEDIKESNIPIDENILSTENEQQEDKNIINNVSSQIKGLNEKETSERKVKKPKHIIEWLELFDDFTNRTYEEVEMTLSIGVELIKKSNKFVGPYLEEIIRKILTIKNIYRIEQFEEWQIAILYEVVTDKSIYCKKRGSTILIEKILVDKDIVLKTMKKCGYYQDWIDPLREYIVQWCYENKFEYNICQAIDYLKDYGNASIVNDWLILYQNCRSNDRVVLSLLSGLLQVISLISPDIFIWNCSDQINKVLSQLQVDTVNHPNKQIRMTATVLMDQITTIVTTEIKSETQKEILLF</sequence>
<organism evidence="2 3">
    <name type="scientific">Entamoeba histolytica</name>
    <dbReference type="NCBI Taxonomy" id="5759"/>
    <lineage>
        <taxon>Eukaryota</taxon>
        <taxon>Amoebozoa</taxon>
        <taxon>Evosea</taxon>
        <taxon>Archamoebae</taxon>
        <taxon>Mastigamoebida</taxon>
        <taxon>Entamoebidae</taxon>
        <taxon>Entamoeba</taxon>
    </lineage>
</organism>
<dbReference type="VEuPathDB" id="AmoebaDB:KM1_125090"/>
<dbReference type="VEuPathDB" id="AmoebaDB:EHI_148110"/>
<proteinExistence type="predicted"/>
<dbReference type="Gene3D" id="1.25.40.720">
    <property type="entry name" value="Telomere length regulation protein 2, C-terminal domain"/>
    <property type="match status" value="1"/>
</dbReference>
<dbReference type="VEuPathDB" id="AmoebaDB:EHI5A_101490"/>
<reference evidence="2 3" key="1">
    <citation type="submission" date="2016-05" db="EMBL/GenBank/DDBJ databases">
        <title>First whole genome sequencing of Entamoeba histolytica HM1:IMSS-clone-6.</title>
        <authorList>
            <person name="Mukherjee Avik.K."/>
            <person name="Izumyama S."/>
            <person name="Nakada-Tsukui K."/>
            <person name="Nozaki T."/>
        </authorList>
    </citation>
    <scope>NUCLEOTIDE SEQUENCE [LARGE SCALE GENOMIC DNA]</scope>
    <source>
        <strain evidence="2 3">HM1:IMSS clone 6</strain>
    </source>
</reference>
<evidence type="ECO:0000313" key="3">
    <source>
        <dbReference type="Proteomes" id="UP000078387"/>
    </source>
</evidence>
<accession>A0A5K1UF48</accession>
<dbReference type="VEuPathDB" id="AmoebaDB:EHI7A_066230"/>
<evidence type="ECO:0000259" key="1">
    <source>
        <dbReference type="Pfam" id="PF10193"/>
    </source>
</evidence>
<dbReference type="AlphaFoldDB" id="A0A5K1UF48"/>
<dbReference type="VEuPathDB" id="AmoebaDB:EHI8A_068790"/>
<evidence type="ECO:0000313" key="2">
    <source>
        <dbReference type="EMBL" id="GAT91649.1"/>
    </source>
</evidence>
<gene>
    <name evidence="2" type="ORF">CL6EHI_148110</name>
</gene>
<protein>
    <recommendedName>
        <fullName evidence="1">Telomere length regulation protein conserved domain-containing protein</fullName>
    </recommendedName>
</protein>
<dbReference type="Proteomes" id="UP000078387">
    <property type="component" value="Unassembled WGS sequence"/>
</dbReference>
<dbReference type="OMA" id="HITINQC"/>
<comment type="caution">
    <text evidence="2">The sequence shown here is derived from an EMBL/GenBank/DDBJ whole genome shotgun (WGS) entry which is preliminary data.</text>
</comment>